<comment type="caution">
    <text evidence="2">The sequence shown here is derived from an EMBL/GenBank/DDBJ whole genome shotgun (WGS) entry which is preliminary data.</text>
</comment>
<proteinExistence type="predicted"/>
<sequence length="63" mass="6844">MKVQLEVDNENDDISVCKVKDLQLNNNISELKSLTLVSEDLSDPEGPSAEAANDQAENNNSPT</sequence>
<name>A0ABD0MLM0_CIRMR</name>
<evidence type="ECO:0000313" key="2">
    <source>
        <dbReference type="EMBL" id="KAL0150013.1"/>
    </source>
</evidence>
<protein>
    <submittedName>
        <fullName evidence="2">Uncharacterized protein</fullName>
    </submittedName>
</protein>
<feature type="region of interest" description="Disordered" evidence="1">
    <location>
        <begin position="39"/>
        <end position="63"/>
    </location>
</feature>
<feature type="compositionally biased region" description="Low complexity" evidence="1">
    <location>
        <begin position="49"/>
        <end position="63"/>
    </location>
</feature>
<gene>
    <name evidence="2" type="ORF">M9458_054672</name>
</gene>
<reference evidence="2 3" key="1">
    <citation type="submission" date="2024-05" db="EMBL/GenBank/DDBJ databases">
        <title>Genome sequencing and assembly of Indian major carp, Cirrhinus mrigala (Hamilton, 1822).</title>
        <authorList>
            <person name="Mohindra V."/>
            <person name="Chowdhury L.M."/>
            <person name="Lal K."/>
            <person name="Jena J.K."/>
        </authorList>
    </citation>
    <scope>NUCLEOTIDE SEQUENCE [LARGE SCALE GENOMIC DNA]</scope>
    <source>
        <strain evidence="2">CM1030</strain>
        <tissue evidence="2">Blood</tissue>
    </source>
</reference>
<keyword evidence="3" id="KW-1185">Reference proteome</keyword>
<evidence type="ECO:0000313" key="3">
    <source>
        <dbReference type="Proteomes" id="UP001529510"/>
    </source>
</evidence>
<evidence type="ECO:0000256" key="1">
    <source>
        <dbReference type="SAM" id="MobiDB-lite"/>
    </source>
</evidence>
<feature type="non-terminal residue" evidence="2">
    <location>
        <position position="63"/>
    </location>
</feature>
<dbReference type="AlphaFoldDB" id="A0ABD0MLM0"/>
<dbReference type="EMBL" id="JAMKFB020000308">
    <property type="protein sequence ID" value="KAL0150013.1"/>
    <property type="molecule type" value="Genomic_DNA"/>
</dbReference>
<organism evidence="2 3">
    <name type="scientific">Cirrhinus mrigala</name>
    <name type="common">Mrigala</name>
    <dbReference type="NCBI Taxonomy" id="683832"/>
    <lineage>
        <taxon>Eukaryota</taxon>
        <taxon>Metazoa</taxon>
        <taxon>Chordata</taxon>
        <taxon>Craniata</taxon>
        <taxon>Vertebrata</taxon>
        <taxon>Euteleostomi</taxon>
        <taxon>Actinopterygii</taxon>
        <taxon>Neopterygii</taxon>
        <taxon>Teleostei</taxon>
        <taxon>Ostariophysi</taxon>
        <taxon>Cypriniformes</taxon>
        <taxon>Cyprinidae</taxon>
        <taxon>Labeoninae</taxon>
        <taxon>Labeonini</taxon>
        <taxon>Cirrhinus</taxon>
    </lineage>
</organism>
<accession>A0ABD0MLM0</accession>
<dbReference type="Proteomes" id="UP001529510">
    <property type="component" value="Unassembled WGS sequence"/>
</dbReference>